<dbReference type="EMBL" id="BKCP01004627">
    <property type="protein sequence ID" value="GER32648.1"/>
    <property type="molecule type" value="Genomic_DNA"/>
</dbReference>
<organism evidence="3 4">
    <name type="scientific">Striga asiatica</name>
    <name type="common">Asiatic witchweed</name>
    <name type="synonym">Buchnera asiatica</name>
    <dbReference type="NCBI Taxonomy" id="4170"/>
    <lineage>
        <taxon>Eukaryota</taxon>
        <taxon>Viridiplantae</taxon>
        <taxon>Streptophyta</taxon>
        <taxon>Embryophyta</taxon>
        <taxon>Tracheophyta</taxon>
        <taxon>Spermatophyta</taxon>
        <taxon>Magnoliopsida</taxon>
        <taxon>eudicotyledons</taxon>
        <taxon>Gunneridae</taxon>
        <taxon>Pentapetalae</taxon>
        <taxon>asterids</taxon>
        <taxon>lamiids</taxon>
        <taxon>Lamiales</taxon>
        <taxon>Orobanchaceae</taxon>
        <taxon>Buchnereae</taxon>
        <taxon>Striga</taxon>
    </lineage>
</organism>
<dbReference type="Proteomes" id="UP000325081">
    <property type="component" value="Unassembled WGS sequence"/>
</dbReference>
<keyword evidence="4" id="KW-1185">Reference proteome</keyword>
<accession>A0A5A7PJ57</accession>
<feature type="transmembrane region" description="Helical" evidence="2">
    <location>
        <begin position="78"/>
        <end position="95"/>
    </location>
</feature>
<keyword evidence="2" id="KW-0472">Membrane</keyword>
<keyword evidence="2" id="KW-0812">Transmembrane</keyword>
<protein>
    <submittedName>
        <fullName evidence="3">Nuclear transport factor 2 family protein</fullName>
    </submittedName>
</protein>
<proteinExistence type="predicted"/>
<evidence type="ECO:0000313" key="3">
    <source>
        <dbReference type="EMBL" id="GER32648.1"/>
    </source>
</evidence>
<reference evidence="4" key="1">
    <citation type="journal article" date="2019" name="Curr. Biol.">
        <title>Genome Sequence of Striga asiatica Provides Insight into the Evolution of Plant Parasitism.</title>
        <authorList>
            <person name="Yoshida S."/>
            <person name="Kim S."/>
            <person name="Wafula E.K."/>
            <person name="Tanskanen J."/>
            <person name="Kim Y.M."/>
            <person name="Honaas L."/>
            <person name="Yang Z."/>
            <person name="Spallek T."/>
            <person name="Conn C.E."/>
            <person name="Ichihashi Y."/>
            <person name="Cheong K."/>
            <person name="Cui S."/>
            <person name="Der J.P."/>
            <person name="Gundlach H."/>
            <person name="Jiao Y."/>
            <person name="Hori C."/>
            <person name="Ishida J.K."/>
            <person name="Kasahara H."/>
            <person name="Kiba T."/>
            <person name="Kim M.S."/>
            <person name="Koo N."/>
            <person name="Laohavisit A."/>
            <person name="Lee Y.H."/>
            <person name="Lumba S."/>
            <person name="McCourt P."/>
            <person name="Mortimer J.C."/>
            <person name="Mutuku J.M."/>
            <person name="Nomura T."/>
            <person name="Sasaki-Sekimoto Y."/>
            <person name="Seto Y."/>
            <person name="Wang Y."/>
            <person name="Wakatake T."/>
            <person name="Sakakibara H."/>
            <person name="Demura T."/>
            <person name="Yamaguchi S."/>
            <person name="Yoneyama K."/>
            <person name="Manabe R.I."/>
            <person name="Nelson D.C."/>
            <person name="Schulman A.H."/>
            <person name="Timko M.P."/>
            <person name="dePamphilis C.W."/>
            <person name="Choi D."/>
            <person name="Shirasu K."/>
        </authorList>
    </citation>
    <scope>NUCLEOTIDE SEQUENCE [LARGE SCALE GENOMIC DNA]</scope>
    <source>
        <strain evidence="4">cv. UVA1</strain>
    </source>
</reference>
<evidence type="ECO:0000256" key="2">
    <source>
        <dbReference type="SAM" id="Phobius"/>
    </source>
</evidence>
<sequence>MREPQQANAVAANIAKRAIEIVIVQVENNGRLDPEEGAGDLELSGHVRGPREEESVDEARHGSAHIGGFENGVPEGPGALVLYLGHMLLVVVLVHRRSRQRRGRRKGR</sequence>
<keyword evidence="2" id="KW-1133">Transmembrane helix</keyword>
<feature type="region of interest" description="Disordered" evidence="1">
    <location>
        <begin position="32"/>
        <end position="61"/>
    </location>
</feature>
<name>A0A5A7PJ57_STRAF</name>
<dbReference type="AlphaFoldDB" id="A0A5A7PJ57"/>
<comment type="caution">
    <text evidence="3">The sequence shown here is derived from an EMBL/GenBank/DDBJ whole genome shotgun (WGS) entry which is preliminary data.</text>
</comment>
<evidence type="ECO:0000313" key="4">
    <source>
        <dbReference type="Proteomes" id="UP000325081"/>
    </source>
</evidence>
<evidence type="ECO:0000256" key="1">
    <source>
        <dbReference type="SAM" id="MobiDB-lite"/>
    </source>
</evidence>
<gene>
    <name evidence="3" type="ORF">STAS_08726</name>
</gene>
<feature type="compositionally biased region" description="Basic and acidic residues" evidence="1">
    <location>
        <begin position="43"/>
        <end position="61"/>
    </location>
</feature>